<reference evidence="1" key="1">
    <citation type="submission" date="2018-02" db="EMBL/GenBank/DDBJ databases">
        <title>Rhizophora mucronata_Transcriptome.</title>
        <authorList>
            <person name="Meera S.P."/>
            <person name="Sreeshan A."/>
            <person name="Augustine A."/>
        </authorList>
    </citation>
    <scope>NUCLEOTIDE SEQUENCE</scope>
    <source>
        <tissue evidence="1">Leaf</tissue>
    </source>
</reference>
<evidence type="ECO:0000313" key="1">
    <source>
        <dbReference type="EMBL" id="MBX46464.1"/>
    </source>
</evidence>
<accession>A0A2P2NVF1</accession>
<dbReference type="AlphaFoldDB" id="A0A2P2NVF1"/>
<name>A0A2P2NVF1_RHIMU</name>
<proteinExistence type="predicted"/>
<sequence length="29" mass="3530">MWRHGFVWFIRRLGILAVKSVNLRYARLA</sequence>
<dbReference type="EMBL" id="GGEC01065980">
    <property type="protein sequence ID" value="MBX46464.1"/>
    <property type="molecule type" value="Transcribed_RNA"/>
</dbReference>
<organism evidence="1">
    <name type="scientific">Rhizophora mucronata</name>
    <name type="common">Asiatic mangrove</name>
    <dbReference type="NCBI Taxonomy" id="61149"/>
    <lineage>
        <taxon>Eukaryota</taxon>
        <taxon>Viridiplantae</taxon>
        <taxon>Streptophyta</taxon>
        <taxon>Embryophyta</taxon>
        <taxon>Tracheophyta</taxon>
        <taxon>Spermatophyta</taxon>
        <taxon>Magnoliopsida</taxon>
        <taxon>eudicotyledons</taxon>
        <taxon>Gunneridae</taxon>
        <taxon>Pentapetalae</taxon>
        <taxon>rosids</taxon>
        <taxon>fabids</taxon>
        <taxon>Malpighiales</taxon>
        <taxon>Rhizophoraceae</taxon>
        <taxon>Rhizophora</taxon>
    </lineage>
</organism>
<protein>
    <submittedName>
        <fullName evidence="1">Uncharacterized protein</fullName>
    </submittedName>
</protein>